<feature type="non-terminal residue" evidence="1">
    <location>
        <position position="110"/>
    </location>
</feature>
<name>X0V9A6_9ZZZZ</name>
<reference evidence="1" key="1">
    <citation type="journal article" date="2014" name="Front. Microbiol.">
        <title>High frequency of phylogenetically diverse reductive dehalogenase-homologous genes in deep subseafloor sedimentary metagenomes.</title>
        <authorList>
            <person name="Kawai M."/>
            <person name="Futagami T."/>
            <person name="Toyoda A."/>
            <person name="Takaki Y."/>
            <person name="Nishi S."/>
            <person name="Hori S."/>
            <person name="Arai W."/>
            <person name="Tsubouchi T."/>
            <person name="Morono Y."/>
            <person name="Uchiyama I."/>
            <person name="Ito T."/>
            <person name="Fujiyama A."/>
            <person name="Inagaki F."/>
            <person name="Takami H."/>
        </authorList>
    </citation>
    <scope>NUCLEOTIDE SEQUENCE</scope>
    <source>
        <strain evidence="1">Expedition CK06-06</strain>
    </source>
</reference>
<sequence>MGLTFAKGRRIGSEPLHKEISRNLDTPSEFSEAAIDRIKGLWVDAQKLEITFATDGWRDIIQPFIDSEANPGKIYALFKSKDSQTVKDMAIGRSEGFHNLNMILRNIIGT</sequence>
<proteinExistence type="predicted"/>
<comment type="caution">
    <text evidence="1">The sequence shown here is derived from an EMBL/GenBank/DDBJ whole genome shotgun (WGS) entry which is preliminary data.</text>
</comment>
<dbReference type="AlphaFoldDB" id="X0V9A6"/>
<accession>X0V9A6</accession>
<dbReference type="EMBL" id="BARS01024440">
    <property type="protein sequence ID" value="GAG07927.1"/>
    <property type="molecule type" value="Genomic_DNA"/>
</dbReference>
<organism evidence="1">
    <name type="scientific">marine sediment metagenome</name>
    <dbReference type="NCBI Taxonomy" id="412755"/>
    <lineage>
        <taxon>unclassified sequences</taxon>
        <taxon>metagenomes</taxon>
        <taxon>ecological metagenomes</taxon>
    </lineage>
</organism>
<evidence type="ECO:0000313" key="1">
    <source>
        <dbReference type="EMBL" id="GAG07927.1"/>
    </source>
</evidence>
<gene>
    <name evidence="1" type="ORF">S01H1_38801</name>
</gene>
<protein>
    <submittedName>
        <fullName evidence="1">Uncharacterized protein</fullName>
    </submittedName>
</protein>